<dbReference type="SUPFAM" id="SSF54593">
    <property type="entry name" value="Glyoxalase/Bleomycin resistance protein/Dihydroxybiphenyl dioxygenase"/>
    <property type="match status" value="1"/>
</dbReference>
<evidence type="ECO:0000313" key="3">
    <source>
        <dbReference type="Proteomes" id="UP000053748"/>
    </source>
</evidence>
<feature type="domain" description="VOC" evidence="1">
    <location>
        <begin position="2"/>
        <end position="122"/>
    </location>
</feature>
<dbReference type="OrthoDB" id="9800438at2"/>
<accession>A0A2J9VLN9</accession>
<name>A0A2J9VLN9_VIBMI</name>
<dbReference type="PANTHER" id="PTHR35006:SF4">
    <property type="entry name" value="BLR7706 PROTEIN"/>
    <property type="match status" value="1"/>
</dbReference>
<reference evidence="2" key="1">
    <citation type="submission" date="2017-12" db="EMBL/GenBank/DDBJ databases">
        <title>FDA dAtabase for Regulatory Grade micrObial Sequences (FDA-ARGOS): Supporting development and validation of Infectious Disease Dx tests.</title>
        <authorList>
            <person name="Hoffmann M."/>
            <person name="Allard M."/>
            <person name="Evans P."/>
            <person name="Brown E."/>
            <person name="Tallon L.J."/>
            <person name="Sadzewicz L."/>
            <person name="Sengamalay N."/>
            <person name="Ott S."/>
            <person name="Godinez A."/>
            <person name="Nagaraj S."/>
            <person name="Vavikolanu K."/>
            <person name="Aluvathingal J."/>
            <person name="Nadendla S."/>
            <person name="Hobson J."/>
            <person name="Sichtig H."/>
        </authorList>
    </citation>
    <scope>NUCLEOTIDE SEQUENCE [LARGE SCALE GENOMIC DNA]</scope>
    <source>
        <strain evidence="2">FDAARGOS_113</strain>
    </source>
</reference>
<dbReference type="InterPro" id="IPR029068">
    <property type="entry name" value="Glyas_Bleomycin-R_OHBP_Dase"/>
</dbReference>
<comment type="caution">
    <text evidence="2">The sequence shown here is derived from an EMBL/GenBank/DDBJ whole genome shotgun (WGS) entry which is preliminary data.</text>
</comment>
<dbReference type="PROSITE" id="PS51819">
    <property type="entry name" value="VOC"/>
    <property type="match status" value="1"/>
</dbReference>
<dbReference type="RefSeq" id="WP_000599562.1">
    <property type="nucleotide sequence ID" value="NZ_CAWMSS010000002.1"/>
</dbReference>
<dbReference type="Pfam" id="PF00903">
    <property type="entry name" value="Glyoxalase"/>
    <property type="match status" value="1"/>
</dbReference>
<dbReference type="AlphaFoldDB" id="A0A2J9VLN9"/>
<proteinExistence type="predicted"/>
<keyword evidence="3" id="KW-1185">Reference proteome</keyword>
<evidence type="ECO:0000259" key="1">
    <source>
        <dbReference type="PROSITE" id="PS51819"/>
    </source>
</evidence>
<protein>
    <submittedName>
        <fullName evidence="2">VOC family protein</fullName>
    </submittedName>
</protein>
<dbReference type="CDD" id="cd07262">
    <property type="entry name" value="VOC_like"/>
    <property type="match status" value="1"/>
</dbReference>
<gene>
    <name evidence="2" type="ORF">AL544_003055</name>
</gene>
<dbReference type="Proteomes" id="UP000053748">
    <property type="component" value="Unassembled WGS sequence"/>
</dbReference>
<dbReference type="Gene3D" id="3.10.180.10">
    <property type="entry name" value="2,3-Dihydroxybiphenyl 1,2-Dioxygenase, domain 1"/>
    <property type="match status" value="1"/>
</dbReference>
<sequence length="122" mass="13184">MILDHVSVGTSDVVSAVKFYDAVLSTLSVQRSYYIENIAAAYGETFEFWVVCPCENAPSVGNGSHVAFNAPNQAAVDKFYLTAIEHGGSCAGKPGMRPEYSDTYYAAFVRDLDGNKIEAVSK</sequence>
<dbReference type="EMBL" id="LOSJ02000001">
    <property type="protein sequence ID" value="PNM64680.1"/>
    <property type="molecule type" value="Genomic_DNA"/>
</dbReference>
<evidence type="ECO:0000313" key="2">
    <source>
        <dbReference type="EMBL" id="PNM64680.1"/>
    </source>
</evidence>
<dbReference type="InterPro" id="IPR037523">
    <property type="entry name" value="VOC_core"/>
</dbReference>
<organism evidence="2 3">
    <name type="scientific">Vibrio mimicus</name>
    <dbReference type="NCBI Taxonomy" id="674"/>
    <lineage>
        <taxon>Bacteria</taxon>
        <taxon>Pseudomonadati</taxon>
        <taxon>Pseudomonadota</taxon>
        <taxon>Gammaproteobacteria</taxon>
        <taxon>Vibrionales</taxon>
        <taxon>Vibrionaceae</taxon>
        <taxon>Vibrio</taxon>
    </lineage>
</organism>
<dbReference type="PANTHER" id="PTHR35006">
    <property type="entry name" value="GLYOXALASE FAMILY PROTEIN (AFU_ORTHOLOGUE AFUA_5G14830)"/>
    <property type="match status" value="1"/>
</dbReference>
<dbReference type="InterPro" id="IPR004360">
    <property type="entry name" value="Glyas_Fos-R_dOase_dom"/>
</dbReference>